<feature type="domain" description="Porphobilinogen deaminase C-terminal" evidence="9">
    <location>
        <begin position="69"/>
        <end position="146"/>
    </location>
</feature>
<evidence type="ECO:0000256" key="5">
    <source>
        <dbReference type="ARBA" id="ARBA00022679"/>
    </source>
</evidence>
<reference evidence="10 11" key="1">
    <citation type="submission" date="2009-10" db="EMBL/GenBank/DDBJ databases">
        <authorList>
            <person name="Weinstock G."/>
            <person name="Sodergren E."/>
            <person name="Clifton S."/>
            <person name="Fulton L."/>
            <person name="Fulton B."/>
            <person name="Courtney L."/>
            <person name="Fronick C."/>
            <person name="Harrison M."/>
            <person name="Strong C."/>
            <person name="Farmer C."/>
            <person name="Delahaunty K."/>
            <person name="Markovic C."/>
            <person name="Hall O."/>
            <person name="Minx P."/>
            <person name="Tomlinson C."/>
            <person name="Mitreva M."/>
            <person name="Nelson J."/>
            <person name="Hou S."/>
            <person name="Wollam A."/>
            <person name="Pepin K.H."/>
            <person name="Johnson M."/>
            <person name="Bhonagiri V."/>
            <person name="Nash W.E."/>
            <person name="Warren W."/>
            <person name="Chinwalla A."/>
            <person name="Mardis E.R."/>
            <person name="Wilson R.K."/>
        </authorList>
    </citation>
    <scope>NUCLEOTIDE SEQUENCE [LARGE SCALE GENOMIC DNA]</scope>
    <source>
        <strain evidence="10 11">F0309</strain>
    </source>
</reference>
<dbReference type="InterPro" id="IPR022419">
    <property type="entry name" value="Porphobilin_deaminase_cofac_BS"/>
</dbReference>
<evidence type="ECO:0000259" key="8">
    <source>
        <dbReference type="Pfam" id="PF01379"/>
    </source>
</evidence>
<dbReference type="Gene3D" id="3.30.160.40">
    <property type="entry name" value="Porphobilinogen deaminase, C-terminal domain"/>
    <property type="match status" value="1"/>
</dbReference>
<dbReference type="InterPro" id="IPR022418">
    <property type="entry name" value="Porphobilinogen_deaminase_C"/>
</dbReference>
<evidence type="ECO:0000259" key="9">
    <source>
        <dbReference type="Pfam" id="PF03900"/>
    </source>
</evidence>
<evidence type="ECO:0000256" key="6">
    <source>
        <dbReference type="ARBA" id="ARBA00023244"/>
    </source>
</evidence>
<proteinExistence type="inferred from homology"/>
<comment type="caution">
    <text evidence="10">The sequence shown here is derived from an EMBL/GenBank/DDBJ whole genome shotgun (WGS) entry which is preliminary data.</text>
</comment>
<evidence type="ECO:0000313" key="10">
    <source>
        <dbReference type="EMBL" id="EFF78811.1"/>
    </source>
</evidence>
<dbReference type="SUPFAM" id="SSF53850">
    <property type="entry name" value="Periplasmic binding protein-like II"/>
    <property type="match status" value="1"/>
</dbReference>
<dbReference type="Pfam" id="PF03900">
    <property type="entry name" value="Porphobil_deamC"/>
    <property type="match status" value="1"/>
</dbReference>
<dbReference type="PATRIC" id="fig|649742.3.peg.1835"/>
<sequence>GTGERLDAVVLALAGLRRIGLDAHATDVLHPAIMMPAPSQGALAIETRDEDDPLLHALLGTLNHRPTALAASAERAVLSALGAGCAAPVGAFARVDEASSVLLLDARVMSVDGRERVKARGSLALTDSVGLDEAARLGEDVARQLLAGGAAEVTDLGATKAPRQSS</sequence>
<dbReference type="InterPro" id="IPR000860">
    <property type="entry name" value="HemC"/>
</dbReference>
<dbReference type="InterPro" id="IPR022417">
    <property type="entry name" value="Porphobilin_deaminase_N"/>
</dbReference>
<evidence type="ECO:0000256" key="2">
    <source>
        <dbReference type="ARBA" id="ARBA00002869"/>
    </source>
</evidence>
<evidence type="ECO:0000256" key="7">
    <source>
        <dbReference type="ARBA" id="ARBA00048169"/>
    </source>
</evidence>
<dbReference type="PANTHER" id="PTHR11557:SF0">
    <property type="entry name" value="PORPHOBILINOGEN DEAMINASE"/>
    <property type="match status" value="1"/>
</dbReference>
<dbReference type="Gene3D" id="3.40.190.10">
    <property type="entry name" value="Periplasmic binding protein-like II"/>
    <property type="match status" value="1"/>
</dbReference>
<evidence type="ECO:0000256" key="3">
    <source>
        <dbReference type="ARBA" id="ARBA00005638"/>
    </source>
</evidence>
<evidence type="ECO:0000313" key="11">
    <source>
        <dbReference type="Proteomes" id="UP000003150"/>
    </source>
</evidence>
<name>D4U232_9ACTO</name>
<evidence type="ECO:0000256" key="1">
    <source>
        <dbReference type="ARBA" id="ARBA00001916"/>
    </source>
</evidence>
<accession>D4U232</accession>
<feature type="domain" description="Porphobilinogen deaminase N-terminal" evidence="8">
    <location>
        <begin position="5"/>
        <end position="53"/>
    </location>
</feature>
<comment type="catalytic activity">
    <reaction evidence="7">
        <text>4 porphobilinogen + H2O = hydroxymethylbilane + 4 NH4(+)</text>
        <dbReference type="Rhea" id="RHEA:13185"/>
        <dbReference type="ChEBI" id="CHEBI:15377"/>
        <dbReference type="ChEBI" id="CHEBI:28938"/>
        <dbReference type="ChEBI" id="CHEBI:57845"/>
        <dbReference type="ChEBI" id="CHEBI:58126"/>
        <dbReference type="EC" id="2.5.1.61"/>
    </reaction>
</comment>
<dbReference type="GO" id="GO:0005737">
    <property type="term" value="C:cytoplasm"/>
    <property type="evidence" value="ECO:0007669"/>
    <property type="project" value="TreeGrafter"/>
</dbReference>
<keyword evidence="6" id="KW-0627">Porphyrin biosynthesis</keyword>
<organism evidence="10 11">
    <name type="scientific">Schaalia odontolytica F0309</name>
    <dbReference type="NCBI Taxonomy" id="649742"/>
    <lineage>
        <taxon>Bacteria</taxon>
        <taxon>Bacillati</taxon>
        <taxon>Actinomycetota</taxon>
        <taxon>Actinomycetes</taxon>
        <taxon>Actinomycetales</taxon>
        <taxon>Actinomycetaceae</taxon>
        <taxon>Schaalia</taxon>
    </lineage>
</organism>
<dbReference type="GO" id="GO:0004418">
    <property type="term" value="F:hydroxymethylbilane synthase activity"/>
    <property type="evidence" value="ECO:0007669"/>
    <property type="project" value="UniProtKB-EC"/>
</dbReference>
<dbReference type="HOGENOM" id="CLU_019704_3_0_11"/>
<comment type="similarity">
    <text evidence="3">Belongs to the HMBS family.</text>
</comment>
<dbReference type="AlphaFoldDB" id="D4U232"/>
<protein>
    <recommendedName>
        <fullName evidence="4">hydroxymethylbilane synthase</fullName>
        <ecNumber evidence="4">2.5.1.61</ecNumber>
    </recommendedName>
</protein>
<dbReference type="SUPFAM" id="SSF54782">
    <property type="entry name" value="Porphobilinogen deaminase (hydroxymethylbilane synthase), C-terminal domain"/>
    <property type="match status" value="1"/>
</dbReference>
<dbReference type="InterPro" id="IPR036803">
    <property type="entry name" value="Porphobilinogen_deaminase_C_sf"/>
</dbReference>
<evidence type="ECO:0000256" key="4">
    <source>
        <dbReference type="ARBA" id="ARBA00012655"/>
    </source>
</evidence>
<dbReference type="EMBL" id="ACYT02000085">
    <property type="protein sequence ID" value="EFF78811.1"/>
    <property type="molecule type" value="Genomic_DNA"/>
</dbReference>
<gene>
    <name evidence="10" type="primary">hemC</name>
    <name evidence="10" type="ORF">HMPREF0970_02286</name>
</gene>
<feature type="non-terminal residue" evidence="10">
    <location>
        <position position="1"/>
    </location>
</feature>
<comment type="function">
    <text evidence="2">Tetrapolymerization of the monopyrrole PBG into the hydroxymethylbilane pre-uroporphyrinogen in several discrete steps.</text>
</comment>
<comment type="cofactor">
    <cofactor evidence="1">
        <name>dipyrromethane</name>
        <dbReference type="ChEBI" id="CHEBI:60342"/>
    </cofactor>
</comment>
<dbReference type="GO" id="GO:0006783">
    <property type="term" value="P:heme biosynthetic process"/>
    <property type="evidence" value="ECO:0007669"/>
    <property type="project" value="TreeGrafter"/>
</dbReference>
<dbReference type="PROSITE" id="PS00533">
    <property type="entry name" value="PORPHOBILINOGEN_DEAM"/>
    <property type="match status" value="1"/>
</dbReference>
<keyword evidence="5 10" id="KW-0808">Transferase</keyword>
<dbReference type="Proteomes" id="UP000003150">
    <property type="component" value="Unassembled WGS sequence"/>
</dbReference>
<dbReference type="Pfam" id="PF01379">
    <property type="entry name" value="Porphobil_deam"/>
    <property type="match status" value="1"/>
</dbReference>
<dbReference type="PANTHER" id="PTHR11557">
    <property type="entry name" value="PORPHOBILINOGEN DEAMINASE"/>
    <property type="match status" value="1"/>
</dbReference>
<dbReference type="EC" id="2.5.1.61" evidence="4"/>